<dbReference type="Gene3D" id="2.60.40.1180">
    <property type="entry name" value="Golgi alpha-mannosidase II"/>
    <property type="match status" value="1"/>
</dbReference>
<dbReference type="SUPFAM" id="SSF51445">
    <property type="entry name" value="(Trans)glycosidases"/>
    <property type="match status" value="1"/>
</dbReference>
<dbReference type="STRING" id="325452.A0A421GEN1"/>
<gene>
    <name evidence="7" type="ORF">BBI17_008960</name>
    <name evidence="8" type="ORF">BBO99_00008639</name>
    <name evidence="6" type="ORF">JM16_005616</name>
    <name evidence="5" type="ORF">JM18_009263</name>
</gene>
<dbReference type="EMBL" id="JPWV03000224">
    <property type="protein sequence ID" value="KAG2520836.1"/>
    <property type="molecule type" value="Genomic_DNA"/>
</dbReference>
<evidence type="ECO:0000313" key="7">
    <source>
        <dbReference type="EMBL" id="RLN32397.1"/>
    </source>
</evidence>
<dbReference type="InterPro" id="IPR013780">
    <property type="entry name" value="Glyco_hydro_b"/>
</dbReference>
<dbReference type="InterPro" id="IPR052990">
    <property type="entry name" value="Sulfoquinovosidase_GH31"/>
</dbReference>
<dbReference type="AlphaFoldDB" id="A0A421GEN1"/>
<comment type="similarity">
    <text evidence="1 2">Belongs to the glycosyl hydrolase 31 family.</text>
</comment>
<accession>A0A421GEN1</accession>
<feature type="chain" id="PRO_5036107154" description="Glycoside hydrolase family 31 TIM barrel domain-containing protein" evidence="3">
    <location>
        <begin position="25"/>
        <end position="548"/>
    </location>
</feature>
<dbReference type="InterPro" id="IPR000322">
    <property type="entry name" value="Glyco_hydro_31_TIM"/>
</dbReference>
<dbReference type="EMBL" id="MBDN02000482">
    <property type="protein sequence ID" value="RLN74950.1"/>
    <property type="molecule type" value="Genomic_DNA"/>
</dbReference>
<keyword evidence="2" id="KW-0378">Hydrolase</keyword>
<dbReference type="Proteomes" id="UP000792063">
    <property type="component" value="Unassembled WGS sequence"/>
</dbReference>
<keyword evidence="9" id="KW-1185">Reference proteome</keyword>
<dbReference type="EMBL" id="JPWU03000737">
    <property type="protein sequence ID" value="KAG2507466.1"/>
    <property type="molecule type" value="Genomic_DNA"/>
</dbReference>
<comment type="caution">
    <text evidence="8">The sequence shown here is derived from an EMBL/GenBank/DDBJ whole genome shotgun (WGS) entry which is preliminary data.</text>
</comment>
<dbReference type="PANTHER" id="PTHR46959:SF2">
    <property type="entry name" value="SULFOQUINOVOSIDASE"/>
    <property type="match status" value="1"/>
</dbReference>
<dbReference type="GO" id="GO:0004553">
    <property type="term" value="F:hydrolase activity, hydrolyzing O-glycosyl compounds"/>
    <property type="evidence" value="ECO:0007669"/>
    <property type="project" value="InterPro"/>
</dbReference>
<proteinExistence type="inferred from homology"/>
<keyword evidence="3" id="KW-0732">Signal</keyword>
<organism evidence="8 9">
    <name type="scientific">Phytophthora kernoviae</name>
    <dbReference type="NCBI Taxonomy" id="325452"/>
    <lineage>
        <taxon>Eukaryota</taxon>
        <taxon>Sar</taxon>
        <taxon>Stramenopiles</taxon>
        <taxon>Oomycota</taxon>
        <taxon>Peronosporomycetes</taxon>
        <taxon>Peronosporales</taxon>
        <taxon>Peronosporaceae</taxon>
        <taxon>Phytophthora</taxon>
    </lineage>
</organism>
<dbReference type="Proteomes" id="UP000285624">
    <property type="component" value="Unassembled WGS sequence"/>
</dbReference>
<dbReference type="InterPro" id="IPR017853">
    <property type="entry name" value="GH"/>
</dbReference>
<evidence type="ECO:0000313" key="10">
    <source>
        <dbReference type="Proteomes" id="UP000285883"/>
    </source>
</evidence>
<evidence type="ECO:0000256" key="1">
    <source>
        <dbReference type="ARBA" id="ARBA00007806"/>
    </source>
</evidence>
<sequence>MFGRWADLVAIAVLFNVDVRQAGATAVDYPLGPFFTVTVDVNSTSVGVANSNGEQVWKSASDRAFISASTGLTTITQSSGNFELSSKNVGTPCQNVTILGVTASDEHVGLNGSYGISVHRLWWNWEPDLTLYPSWAKWVPKLRADYDVRTMSYVNTLLTNVSTKSTGYNNSFYDIAASEGRFVTNSTAGDDHVWTITSGVGIDAGILDLSNQSTIDWFKTLMKEQYYSVPISGMMQDFGEYLAVDDSVSLSQGAVNPRHFHNAYPTVWATLLHEVVKDLGLADETIGFHRSAGTFSAKHTNLFWVGDQNIDESREDGLRAVVSSALHIGASGFAQTHSDVGGYTNILSAIGNYTRSAALLGRWGELSAFSDAVFRTHEGNIPQVNAQAYTNASTLAYHAYNARLFRSLKAYRLALQTEYQSYGWPVLRHPIVYSPNDTFARTVIDESFWVGEALYVVPVYDVVATSLVVYLPPLELDSHGVRLDNSTSPRYKHLWTSEEFEPGQTVTVDSPWGQPGVFVRWPVTEEEQVHLQGLWDFVEAEKATVLTA</sequence>
<keyword evidence="2" id="KW-0326">Glycosidase</keyword>
<evidence type="ECO:0000256" key="3">
    <source>
        <dbReference type="SAM" id="SignalP"/>
    </source>
</evidence>
<dbReference type="Proteomes" id="UP000285883">
    <property type="component" value="Unassembled WGS sequence"/>
</dbReference>
<evidence type="ECO:0000313" key="6">
    <source>
        <dbReference type="EMBL" id="KAG2520836.1"/>
    </source>
</evidence>
<dbReference type="PANTHER" id="PTHR46959">
    <property type="entry name" value="SULFOQUINOVOSIDASE"/>
    <property type="match status" value="1"/>
</dbReference>
<reference evidence="5" key="1">
    <citation type="journal article" date="2015" name="Genom Data">
        <title>Genome sequences of six Phytophthora species associated with forests in New Zealand.</title>
        <authorList>
            <person name="Studholme D.J."/>
            <person name="McDougal R.L."/>
            <person name="Sambles C."/>
            <person name="Hansen E."/>
            <person name="Hardy G."/>
            <person name="Grant M."/>
            <person name="Ganley R.J."/>
            <person name="Williams N.M."/>
        </authorList>
    </citation>
    <scope>NUCLEOTIDE SEQUENCE</scope>
    <source>
        <strain evidence="6">NZFS 2646</strain>
        <strain evidence="5">NZFS 3630</strain>
    </source>
</reference>
<evidence type="ECO:0000313" key="9">
    <source>
        <dbReference type="Proteomes" id="UP000285624"/>
    </source>
</evidence>
<protein>
    <recommendedName>
        <fullName evidence="4">Glycoside hydrolase family 31 TIM barrel domain-containing protein</fullName>
    </recommendedName>
</protein>
<feature type="domain" description="Glycoside hydrolase family 31 TIM barrel" evidence="4">
    <location>
        <begin position="124"/>
        <end position="384"/>
    </location>
</feature>
<dbReference type="Gene3D" id="3.20.20.80">
    <property type="entry name" value="Glycosidases"/>
    <property type="match status" value="1"/>
</dbReference>
<dbReference type="GO" id="GO:0005975">
    <property type="term" value="P:carbohydrate metabolic process"/>
    <property type="evidence" value="ECO:0007669"/>
    <property type="project" value="InterPro"/>
</dbReference>
<dbReference type="SUPFAM" id="SSF51011">
    <property type="entry name" value="Glycosyl hydrolase domain"/>
    <property type="match status" value="1"/>
</dbReference>
<dbReference type="Proteomes" id="UP000785171">
    <property type="component" value="Unassembled WGS sequence"/>
</dbReference>
<evidence type="ECO:0000313" key="5">
    <source>
        <dbReference type="EMBL" id="KAG2507466.1"/>
    </source>
</evidence>
<evidence type="ECO:0000259" key="4">
    <source>
        <dbReference type="Pfam" id="PF01055"/>
    </source>
</evidence>
<evidence type="ECO:0000313" key="8">
    <source>
        <dbReference type="EMBL" id="RLN74950.1"/>
    </source>
</evidence>
<name>A0A421GEN1_9STRA</name>
<dbReference type="Pfam" id="PF01055">
    <property type="entry name" value="Glyco_hydro_31_2nd"/>
    <property type="match status" value="1"/>
</dbReference>
<evidence type="ECO:0000256" key="2">
    <source>
        <dbReference type="RuleBase" id="RU361185"/>
    </source>
</evidence>
<reference evidence="5" key="3">
    <citation type="submission" date="2020-06" db="EMBL/GenBank/DDBJ databases">
        <authorList>
            <person name="Studholme D.J."/>
        </authorList>
    </citation>
    <scope>NUCLEOTIDE SEQUENCE</scope>
    <source>
        <strain evidence="6">NZFS 2646</strain>
        <strain evidence="5">NZFS 3630</strain>
    </source>
</reference>
<dbReference type="EMBL" id="MAYM02000833">
    <property type="protein sequence ID" value="RLN32397.1"/>
    <property type="molecule type" value="Genomic_DNA"/>
</dbReference>
<reference evidence="9 10" key="2">
    <citation type="submission" date="2018-07" db="EMBL/GenBank/DDBJ databases">
        <title>Genome sequencing of oomycete isolates from Chile give support for New Zealand origin for Phytophthora kernoviae and make available the first Nothophytophthora sp. genome.</title>
        <authorList>
            <person name="Studholme D.J."/>
            <person name="Sanfuentes E."/>
            <person name="Panda P."/>
            <person name="Hill R."/>
            <person name="Sambles C."/>
            <person name="Grant M."/>
            <person name="Williams N.M."/>
            <person name="Mcdougal R.L."/>
        </authorList>
    </citation>
    <scope>NUCLEOTIDE SEQUENCE [LARGE SCALE GENOMIC DNA]</scope>
    <source>
        <strain evidence="7">Chile2</strain>
        <strain evidence="8">Chile4</strain>
    </source>
</reference>
<feature type="signal peptide" evidence="3">
    <location>
        <begin position="1"/>
        <end position="24"/>
    </location>
</feature>